<dbReference type="InterPro" id="IPR029063">
    <property type="entry name" value="SAM-dependent_MTases_sf"/>
</dbReference>
<sequence length="414" mass="46693">MASARITELSTLIATNTEQLNAYFAENNLPTPSFDASALATLPIPEARQDLKSACIAVIEACSELSDLLSGPKELLNFKWTAYVSIKIILRFSLDFSFPVGSNTTFSTMSEYSGLSVMNVRRVVRHAIYNHRFFEEKALGVITHSALTATLVRDDKVRNALIVQLDEFWPAGVKAADALEQWPNSEESSQTGFSLANNSDKSMFDIFVGDRKRATRFAKFFDRSDEPAHILLESYAWDNVKTFVDVGGSHGSIAIGVAERFPHVRCVVQDLEGTVKEGKERLAPHLKDRVEFQTHNFFTSQTVTADVYYFRSIFHNWSDKYCIRILQSLTPALKPGSRIIIHERILPDLNTLNTADAKGAINMDIGMLQLLNAQQREMHEWEVLFKSADKRYRYLGATKPDGAIRWIIEAQWQA</sequence>
<organism evidence="5 6">
    <name type="scientific">Lophiostoma macrostomum CBS 122681</name>
    <dbReference type="NCBI Taxonomy" id="1314788"/>
    <lineage>
        <taxon>Eukaryota</taxon>
        <taxon>Fungi</taxon>
        <taxon>Dikarya</taxon>
        <taxon>Ascomycota</taxon>
        <taxon>Pezizomycotina</taxon>
        <taxon>Dothideomycetes</taxon>
        <taxon>Pleosporomycetidae</taxon>
        <taxon>Pleosporales</taxon>
        <taxon>Lophiostomataceae</taxon>
        <taxon>Lophiostoma</taxon>
    </lineage>
</organism>
<evidence type="ECO:0000313" key="5">
    <source>
        <dbReference type="EMBL" id="KAF2661047.1"/>
    </source>
</evidence>
<dbReference type="PROSITE" id="PS51683">
    <property type="entry name" value="SAM_OMT_II"/>
    <property type="match status" value="1"/>
</dbReference>
<dbReference type="Pfam" id="PF00891">
    <property type="entry name" value="Methyltransf_2"/>
    <property type="match status" value="1"/>
</dbReference>
<evidence type="ECO:0000259" key="4">
    <source>
        <dbReference type="Pfam" id="PF00891"/>
    </source>
</evidence>
<keyword evidence="1" id="KW-0489">Methyltransferase</keyword>
<dbReference type="EMBL" id="MU004296">
    <property type="protein sequence ID" value="KAF2661047.1"/>
    <property type="molecule type" value="Genomic_DNA"/>
</dbReference>
<keyword evidence="2" id="KW-0808">Transferase</keyword>
<dbReference type="PANTHER" id="PTHR43712:SF12">
    <property type="entry name" value="STERIGMATOCYSTIN 8-O-METHYLTRANSFERASE"/>
    <property type="match status" value="1"/>
</dbReference>
<dbReference type="GO" id="GO:0032259">
    <property type="term" value="P:methylation"/>
    <property type="evidence" value="ECO:0007669"/>
    <property type="project" value="UniProtKB-KW"/>
</dbReference>
<evidence type="ECO:0000256" key="2">
    <source>
        <dbReference type="ARBA" id="ARBA00022679"/>
    </source>
</evidence>
<dbReference type="SUPFAM" id="SSF53335">
    <property type="entry name" value="S-adenosyl-L-methionine-dependent methyltransferases"/>
    <property type="match status" value="1"/>
</dbReference>
<dbReference type="Gene3D" id="3.40.50.150">
    <property type="entry name" value="Vaccinia Virus protein VP39"/>
    <property type="match status" value="1"/>
</dbReference>
<dbReference type="OrthoDB" id="1606438at2759"/>
<dbReference type="GO" id="GO:0008171">
    <property type="term" value="F:O-methyltransferase activity"/>
    <property type="evidence" value="ECO:0007669"/>
    <property type="project" value="InterPro"/>
</dbReference>
<name>A0A6A6TPC6_9PLEO</name>
<feature type="domain" description="O-methyltransferase C-terminal" evidence="4">
    <location>
        <begin position="228"/>
        <end position="388"/>
    </location>
</feature>
<proteinExistence type="predicted"/>
<protein>
    <submittedName>
        <fullName evidence="5">Methyltransferas-like protein</fullName>
    </submittedName>
</protein>
<gene>
    <name evidence="5" type="ORF">K491DRAFT_701305</name>
</gene>
<accession>A0A6A6TPC6</accession>
<dbReference type="AlphaFoldDB" id="A0A6A6TPC6"/>
<dbReference type="InterPro" id="IPR016461">
    <property type="entry name" value="COMT-like"/>
</dbReference>
<evidence type="ECO:0000256" key="3">
    <source>
        <dbReference type="ARBA" id="ARBA00022691"/>
    </source>
</evidence>
<evidence type="ECO:0000256" key="1">
    <source>
        <dbReference type="ARBA" id="ARBA00022603"/>
    </source>
</evidence>
<reference evidence="5" key="1">
    <citation type="journal article" date="2020" name="Stud. Mycol.">
        <title>101 Dothideomycetes genomes: a test case for predicting lifestyles and emergence of pathogens.</title>
        <authorList>
            <person name="Haridas S."/>
            <person name="Albert R."/>
            <person name="Binder M."/>
            <person name="Bloem J."/>
            <person name="Labutti K."/>
            <person name="Salamov A."/>
            <person name="Andreopoulos B."/>
            <person name="Baker S."/>
            <person name="Barry K."/>
            <person name="Bills G."/>
            <person name="Bluhm B."/>
            <person name="Cannon C."/>
            <person name="Castanera R."/>
            <person name="Culley D."/>
            <person name="Daum C."/>
            <person name="Ezra D."/>
            <person name="Gonzalez J."/>
            <person name="Henrissat B."/>
            <person name="Kuo A."/>
            <person name="Liang C."/>
            <person name="Lipzen A."/>
            <person name="Lutzoni F."/>
            <person name="Magnuson J."/>
            <person name="Mondo S."/>
            <person name="Nolan M."/>
            <person name="Ohm R."/>
            <person name="Pangilinan J."/>
            <person name="Park H.-J."/>
            <person name="Ramirez L."/>
            <person name="Alfaro M."/>
            <person name="Sun H."/>
            <person name="Tritt A."/>
            <person name="Yoshinaga Y."/>
            <person name="Zwiers L.-H."/>
            <person name="Turgeon B."/>
            <person name="Goodwin S."/>
            <person name="Spatafora J."/>
            <person name="Crous P."/>
            <person name="Grigoriev I."/>
        </authorList>
    </citation>
    <scope>NUCLEOTIDE SEQUENCE</scope>
    <source>
        <strain evidence="5">CBS 122681</strain>
    </source>
</reference>
<evidence type="ECO:0000313" key="6">
    <source>
        <dbReference type="Proteomes" id="UP000799324"/>
    </source>
</evidence>
<dbReference type="InterPro" id="IPR001077">
    <property type="entry name" value="COMT_C"/>
</dbReference>
<keyword evidence="3" id="KW-0949">S-adenosyl-L-methionine</keyword>
<keyword evidence="6" id="KW-1185">Reference proteome</keyword>
<dbReference type="Proteomes" id="UP000799324">
    <property type="component" value="Unassembled WGS sequence"/>
</dbReference>
<dbReference type="PANTHER" id="PTHR43712">
    <property type="entry name" value="PUTATIVE (AFU_ORTHOLOGUE AFUA_4G14580)-RELATED"/>
    <property type="match status" value="1"/>
</dbReference>